<reference evidence="3" key="2">
    <citation type="submission" date="2021-01" db="EMBL/GenBank/DDBJ databases">
        <authorList>
            <person name="Schikora-Tamarit M.A."/>
        </authorList>
    </citation>
    <scope>NUCLEOTIDE SEQUENCE</scope>
    <source>
        <strain evidence="3">CBS2887</strain>
    </source>
</reference>
<comment type="caution">
    <text evidence="3">The sequence shown here is derived from an EMBL/GenBank/DDBJ whole genome shotgun (WGS) entry which is preliminary data.</text>
</comment>
<dbReference type="Proteomes" id="UP000774326">
    <property type="component" value="Unassembled WGS sequence"/>
</dbReference>
<feature type="signal peptide" evidence="2">
    <location>
        <begin position="1"/>
        <end position="28"/>
    </location>
</feature>
<accession>A0A9P8Q9K6</accession>
<proteinExistence type="predicted"/>
<dbReference type="AlphaFoldDB" id="A0A9P8Q9K6"/>
<protein>
    <recommendedName>
        <fullName evidence="5">Secreted protein</fullName>
    </recommendedName>
</protein>
<dbReference type="GO" id="GO:0033617">
    <property type="term" value="P:mitochondrial respiratory chain complex IV assembly"/>
    <property type="evidence" value="ECO:0007669"/>
    <property type="project" value="InterPro"/>
</dbReference>
<evidence type="ECO:0008006" key="5">
    <source>
        <dbReference type="Google" id="ProtNLM"/>
    </source>
</evidence>
<dbReference type="PANTHER" id="PTHR40020:SF1">
    <property type="entry name" value="CYTOCHROME C OXIDASE ASSEMBLY FACTOR 2"/>
    <property type="match status" value="1"/>
</dbReference>
<dbReference type="InterPro" id="IPR031459">
    <property type="entry name" value="Coa2"/>
</dbReference>
<sequence>MRAAARLRLTNNIFYTTFALCFATVASSSLVPCPAHSISNEDERFYEQQQQLQQQQHAQQLQQQKQREN</sequence>
<keyword evidence="2" id="KW-0732">Signal</keyword>
<dbReference type="PANTHER" id="PTHR40020">
    <property type="entry name" value="CYTOCHROME C OXIDASE ASSEMBLY FACTOR 2"/>
    <property type="match status" value="1"/>
</dbReference>
<evidence type="ECO:0000313" key="3">
    <source>
        <dbReference type="EMBL" id="KAH3686912.1"/>
    </source>
</evidence>
<keyword evidence="4" id="KW-1185">Reference proteome</keyword>
<dbReference type="EMBL" id="JAEUBG010001129">
    <property type="protein sequence ID" value="KAH3686912.1"/>
    <property type="molecule type" value="Genomic_DNA"/>
</dbReference>
<feature type="region of interest" description="Disordered" evidence="1">
    <location>
        <begin position="44"/>
        <end position="69"/>
    </location>
</feature>
<gene>
    <name evidence="3" type="ORF">WICPIJ_002073</name>
</gene>
<organism evidence="3 4">
    <name type="scientific">Wickerhamomyces pijperi</name>
    <name type="common">Yeast</name>
    <name type="synonym">Pichia pijperi</name>
    <dbReference type="NCBI Taxonomy" id="599730"/>
    <lineage>
        <taxon>Eukaryota</taxon>
        <taxon>Fungi</taxon>
        <taxon>Dikarya</taxon>
        <taxon>Ascomycota</taxon>
        <taxon>Saccharomycotina</taxon>
        <taxon>Saccharomycetes</taxon>
        <taxon>Phaffomycetales</taxon>
        <taxon>Wickerhamomycetaceae</taxon>
        <taxon>Wickerhamomyces</taxon>
    </lineage>
</organism>
<evidence type="ECO:0000256" key="2">
    <source>
        <dbReference type="SAM" id="SignalP"/>
    </source>
</evidence>
<reference evidence="3" key="1">
    <citation type="journal article" date="2021" name="Open Biol.">
        <title>Shared evolutionary footprints suggest mitochondrial oxidative damage underlies multiple complex I losses in fungi.</title>
        <authorList>
            <person name="Schikora-Tamarit M.A."/>
            <person name="Marcet-Houben M."/>
            <person name="Nosek J."/>
            <person name="Gabaldon T."/>
        </authorList>
    </citation>
    <scope>NUCLEOTIDE SEQUENCE</scope>
    <source>
        <strain evidence="3">CBS2887</strain>
    </source>
</reference>
<dbReference type="OrthoDB" id="4065690at2759"/>
<evidence type="ECO:0000256" key="1">
    <source>
        <dbReference type="SAM" id="MobiDB-lite"/>
    </source>
</evidence>
<dbReference type="Pfam" id="PF17051">
    <property type="entry name" value="COA2"/>
    <property type="match status" value="1"/>
</dbReference>
<dbReference type="GO" id="GO:0005759">
    <property type="term" value="C:mitochondrial matrix"/>
    <property type="evidence" value="ECO:0007669"/>
    <property type="project" value="TreeGrafter"/>
</dbReference>
<feature type="compositionally biased region" description="Low complexity" evidence="1">
    <location>
        <begin position="48"/>
        <end position="69"/>
    </location>
</feature>
<feature type="chain" id="PRO_5040188476" description="Secreted protein" evidence="2">
    <location>
        <begin position="29"/>
        <end position="69"/>
    </location>
</feature>
<name>A0A9P8Q9K6_WICPI</name>
<evidence type="ECO:0000313" key="4">
    <source>
        <dbReference type="Proteomes" id="UP000774326"/>
    </source>
</evidence>